<dbReference type="Proteomes" id="UP000592180">
    <property type="component" value="Unassembled WGS sequence"/>
</dbReference>
<dbReference type="AlphaFoldDB" id="A0A840KIT4"/>
<dbReference type="RefSeq" id="WP_184190643.1">
    <property type="nucleotide sequence ID" value="NZ_JACHLE010000004.1"/>
</dbReference>
<evidence type="ECO:0000313" key="2">
    <source>
        <dbReference type="Proteomes" id="UP000592180"/>
    </source>
</evidence>
<gene>
    <name evidence="1" type="ORF">HNP38_002900</name>
</gene>
<accession>A0A840KIT4</accession>
<name>A0A840KIT4_9FLAO</name>
<proteinExistence type="predicted"/>
<comment type="caution">
    <text evidence="1">The sequence shown here is derived from an EMBL/GenBank/DDBJ whole genome shotgun (WGS) entry which is preliminary data.</text>
</comment>
<keyword evidence="2" id="KW-1185">Reference proteome</keyword>
<dbReference type="EMBL" id="JACHLE010000004">
    <property type="protein sequence ID" value="MBB4807594.1"/>
    <property type="molecule type" value="Genomic_DNA"/>
</dbReference>
<sequence>MPNDGHAGNYITTTEIPSSMDIMGTTNDSTEYLAIGNKQGTNGIFVMYGDGGSISTSITTVLGRGVPTSNMAKLYMNLLAHTVHLYRMNQKSLGLAC</sequence>
<reference evidence="1 2" key="1">
    <citation type="submission" date="2020-08" db="EMBL/GenBank/DDBJ databases">
        <title>Functional genomics of gut bacteria from endangered species of beetles.</title>
        <authorList>
            <person name="Carlos-Shanley C."/>
        </authorList>
    </citation>
    <scope>NUCLEOTIDE SEQUENCE [LARGE SCALE GENOMIC DNA]</scope>
    <source>
        <strain evidence="1 2">S00151</strain>
    </source>
</reference>
<protein>
    <submittedName>
        <fullName evidence="1">Uncharacterized protein</fullName>
    </submittedName>
</protein>
<organism evidence="1 2">
    <name type="scientific">Chryseobacterium defluvii</name>
    <dbReference type="NCBI Taxonomy" id="160396"/>
    <lineage>
        <taxon>Bacteria</taxon>
        <taxon>Pseudomonadati</taxon>
        <taxon>Bacteroidota</taxon>
        <taxon>Flavobacteriia</taxon>
        <taxon>Flavobacteriales</taxon>
        <taxon>Weeksellaceae</taxon>
        <taxon>Chryseobacterium group</taxon>
        <taxon>Chryseobacterium</taxon>
    </lineage>
</organism>
<evidence type="ECO:0000313" key="1">
    <source>
        <dbReference type="EMBL" id="MBB4807594.1"/>
    </source>
</evidence>